<name>A0A0C9UA87_SPHS4</name>
<sequence>MLNSNLSEAAIVRIVSATLTHLHVQWAQELSTSIKKNIVDSLIDLGLANPQTAPVPFSSKMGAASQRSDTPSNEDTIIEPWSSLQQDLPLLTTNHLQQELQ</sequence>
<proteinExistence type="predicted"/>
<dbReference type="EMBL" id="KN837390">
    <property type="protein sequence ID" value="KIJ25972.1"/>
    <property type="molecule type" value="Genomic_DNA"/>
</dbReference>
<dbReference type="Proteomes" id="UP000054279">
    <property type="component" value="Unassembled WGS sequence"/>
</dbReference>
<protein>
    <submittedName>
        <fullName evidence="2">Uncharacterized protein</fullName>
    </submittedName>
</protein>
<organism evidence="2 3">
    <name type="scientific">Sphaerobolus stellatus (strain SS14)</name>
    <dbReference type="NCBI Taxonomy" id="990650"/>
    <lineage>
        <taxon>Eukaryota</taxon>
        <taxon>Fungi</taxon>
        <taxon>Dikarya</taxon>
        <taxon>Basidiomycota</taxon>
        <taxon>Agaricomycotina</taxon>
        <taxon>Agaricomycetes</taxon>
        <taxon>Phallomycetidae</taxon>
        <taxon>Geastrales</taxon>
        <taxon>Sphaerobolaceae</taxon>
        <taxon>Sphaerobolus</taxon>
    </lineage>
</organism>
<keyword evidence="3" id="KW-1185">Reference proteome</keyword>
<reference evidence="2 3" key="1">
    <citation type="submission" date="2014-06" db="EMBL/GenBank/DDBJ databases">
        <title>Evolutionary Origins and Diversification of the Mycorrhizal Mutualists.</title>
        <authorList>
            <consortium name="DOE Joint Genome Institute"/>
            <consortium name="Mycorrhizal Genomics Consortium"/>
            <person name="Kohler A."/>
            <person name="Kuo A."/>
            <person name="Nagy L.G."/>
            <person name="Floudas D."/>
            <person name="Copeland A."/>
            <person name="Barry K.W."/>
            <person name="Cichocki N."/>
            <person name="Veneault-Fourrey C."/>
            <person name="LaButti K."/>
            <person name="Lindquist E.A."/>
            <person name="Lipzen A."/>
            <person name="Lundell T."/>
            <person name="Morin E."/>
            <person name="Murat C."/>
            <person name="Riley R."/>
            <person name="Ohm R."/>
            <person name="Sun H."/>
            <person name="Tunlid A."/>
            <person name="Henrissat B."/>
            <person name="Grigoriev I.V."/>
            <person name="Hibbett D.S."/>
            <person name="Martin F."/>
        </authorList>
    </citation>
    <scope>NUCLEOTIDE SEQUENCE [LARGE SCALE GENOMIC DNA]</scope>
    <source>
        <strain evidence="2 3">SS14</strain>
    </source>
</reference>
<accession>A0A0C9UA87</accession>
<evidence type="ECO:0000313" key="2">
    <source>
        <dbReference type="EMBL" id="KIJ25972.1"/>
    </source>
</evidence>
<gene>
    <name evidence="2" type="ORF">M422DRAFT_273020</name>
</gene>
<dbReference type="HOGENOM" id="CLU_2293496_0_0_1"/>
<evidence type="ECO:0000313" key="3">
    <source>
        <dbReference type="Proteomes" id="UP000054279"/>
    </source>
</evidence>
<evidence type="ECO:0000256" key="1">
    <source>
        <dbReference type="SAM" id="MobiDB-lite"/>
    </source>
</evidence>
<dbReference type="AlphaFoldDB" id="A0A0C9UA87"/>
<feature type="region of interest" description="Disordered" evidence="1">
    <location>
        <begin position="54"/>
        <end position="79"/>
    </location>
</feature>
<feature type="compositionally biased region" description="Polar residues" evidence="1">
    <location>
        <begin position="65"/>
        <end position="75"/>
    </location>
</feature>